<dbReference type="InterPro" id="IPR014352">
    <property type="entry name" value="FERM/acyl-CoA-bd_prot_sf"/>
</dbReference>
<dbReference type="GO" id="GO:0005737">
    <property type="term" value="C:cytoplasm"/>
    <property type="evidence" value="ECO:0007669"/>
    <property type="project" value="TreeGrafter"/>
</dbReference>
<dbReference type="InterPro" id="IPR035963">
    <property type="entry name" value="FERM_2"/>
</dbReference>
<dbReference type="InterPro" id="IPR037438">
    <property type="entry name" value="Talin1/2-RS"/>
</dbReference>
<keyword evidence="8" id="KW-1185">Reference proteome</keyword>
<dbReference type="InterPro" id="IPR002558">
    <property type="entry name" value="ILWEQ_dom"/>
</dbReference>
<reference evidence="7" key="1">
    <citation type="submission" date="2025-08" db="UniProtKB">
        <authorList>
            <consortium name="Ensembl"/>
        </authorList>
    </citation>
    <scope>IDENTIFICATION</scope>
</reference>
<dbReference type="Gene3D" id="1.20.1420.10">
    <property type="entry name" value="Talin, central domain"/>
    <property type="match status" value="7"/>
</dbReference>
<dbReference type="GO" id="GO:0001726">
    <property type="term" value="C:ruffle"/>
    <property type="evidence" value="ECO:0007669"/>
    <property type="project" value="InterPro"/>
</dbReference>
<dbReference type="Gene3D" id="2.30.29.30">
    <property type="entry name" value="Pleckstrin-homology domain (PH domain)/Phosphotyrosine-binding domain (PTB)"/>
    <property type="match status" value="1"/>
</dbReference>
<dbReference type="FunFam" id="2.30.29.30:FF:000028">
    <property type="entry name" value="Talin 2"/>
    <property type="match status" value="1"/>
</dbReference>
<dbReference type="InterPro" id="IPR049108">
    <property type="entry name" value="Talin_R4"/>
</dbReference>
<dbReference type="FunFam" id="1.20.120.230:FF:000003">
    <property type="entry name" value="Talin 2"/>
    <property type="match status" value="1"/>
</dbReference>
<dbReference type="FunFam" id="1.20.1420.10:FF:000002">
    <property type="entry name" value="Talin 2"/>
    <property type="match status" value="1"/>
</dbReference>
<dbReference type="FunFam" id="1.20.120.230:FF:000004">
    <property type="entry name" value="Talin 2"/>
    <property type="match status" value="1"/>
</dbReference>
<proteinExistence type="predicted"/>
<evidence type="ECO:0000313" key="7">
    <source>
        <dbReference type="Ensembl" id="ENSMALP00000004118.1"/>
    </source>
</evidence>
<dbReference type="SMART" id="SM00295">
    <property type="entry name" value="B41"/>
    <property type="match status" value="1"/>
</dbReference>
<dbReference type="InterPro" id="IPR015009">
    <property type="entry name" value="Vinculin-bd_dom"/>
</dbReference>
<organism evidence="7 8">
    <name type="scientific">Monopterus albus</name>
    <name type="common">Swamp eel</name>
    <dbReference type="NCBI Taxonomy" id="43700"/>
    <lineage>
        <taxon>Eukaryota</taxon>
        <taxon>Metazoa</taxon>
        <taxon>Chordata</taxon>
        <taxon>Craniata</taxon>
        <taxon>Vertebrata</taxon>
        <taxon>Euteleostomi</taxon>
        <taxon>Actinopterygii</taxon>
        <taxon>Neopterygii</taxon>
        <taxon>Teleostei</taxon>
        <taxon>Neoteleostei</taxon>
        <taxon>Acanthomorphata</taxon>
        <taxon>Anabantaria</taxon>
        <taxon>Synbranchiformes</taxon>
        <taxon>Synbranchidae</taxon>
        <taxon>Monopterus</taxon>
    </lineage>
</organism>
<keyword evidence="2" id="KW-0963">Cytoplasm</keyword>
<evidence type="ECO:0000313" key="8">
    <source>
        <dbReference type="Proteomes" id="UP000261600"/>
    </source>
</evidence>
<dbReference type="PROSITE" id="PS50945">
    <property type="entry name" value="I_LWEQ"/>
    <property type="match status" value="1"/>
</dbReference>
<dbReference type="Gene3D" id="1.20.80.10">
    <property type="match status" value="1"/>
</dbReference>
<dbReference type="Pfam" id="PF09141">
    <property type="entry name" value="Talin_middle"/>
    <property type="match status" value="1"/>
</dbReference>
<evidence type="ECO:0000256" key="2">
    <source>
        <dbReference type="ARBA" id="ARBA00022490"/>
    </source>
</evidence>
<feature type="domain" description="FERM" evidence="5">
    <location>
        <begin position="86"/>
        <end position="403"/>
    </location>
</feature>
<protein>
    <recommendedName>
        <fullName evidence="9">Talin 1</fullName>
    </recommendedName>
</protein>
<dbReference type="SUPFAM" id="SSF47031">
    <property type="entry name" value="Second domain of FERM"/>
    <property type="match status" value="1"/>
</dbReference>
<dbReference type="FunFam" id="1.20.1420.10:FF:000005">
    <property type="entry name" value="Talin 2"/>
    <property type="match status" value="1"/>
</dbReference>
<dbReference type="PROSITE" id="PS50057">
    <property type="entry name" value="FERM_3"/>
    <property type="match status" value="1"/>
</dbReference>
<name>A0A3Q3IHV3_MONAL</name>
<dbReference type="GO" id="GO:0005178">
    <property type="term" value="F:integrin binding"/>
    <property type="evidence" value="ECO:0007669"/>
    <property type="project" value="TreeGrafter"/>
</dbReference>
<dbReference type="Pfam" id="PF08913">
    <property type="entry name" value="VBS"/>
    <property type="match status" value="1"/>
</dbReference>
<evidence type="ECO:0000256" key="1">
    <source>
        <dbReference type="ARBA" id="ARBA00004245"/>
    </source>
</evidence>
<dbReference type="GO" id="GO:0098609">
    <property type="term" value="P:cell-cell adhesion"/>
    <property type="evidence" value="ECO:0007669"/>
    <property type="project" value="TreeGrafter"/>
</dbReference>
<dbReference type="STRING" id="43700.ENSMALP00000004118"/>
<evidence type="ECO:0000259" key="5">
    <source>
        <dbReference type="PROSITE" id="PS50057"/>
    </source>
</evidence>
<feature type="domain" description="I/LWEQ" evidence="6">
    <location>
        <begin position="2268"/>
        <end position="2510"/>
    </location>
</feature>
<comment type="subcellular location">
    <subcellularLocation>
        <location evidence="1">Cytoplasm</location>
        <location evidence="1">Cytoskeleton</location>
    </subcellularLocation>
</comment>
<dbReference type="CDD" id="cd10569">
    <property type="entry name" value="FERM_C_Talin"/>
    <property type="match status" value="1"/>
</dbReference>
<dbReference type="PANTHER" id="PTHR19981">
    <property type="entry name" value="TALIN"/>
    <property type="match status" value="1"/>
</dbReference>
<dbReference type="FunFam" id="1.20.1420.10:FF:000007">
    <property type="entry name" value="Talin 2"/>
    <property type="match status" value="1"/>
</dbReference>
<dbReference type="Pfam" id="PF25177">
    <property type="entry name" value="Talin_VBS2"/>
    <property type="match status" value="1"/>
</dbReference>
<dbReference type="Pfam" id="PF01608">
    <property type="entry name" value="I_LWEQ"/>
    <property type="match status" value="1"/>
</dbReference>
<dbReference type="CDD" id="cd17171">
    <property type="entry name" value="FERM_F0_TLN1"/>
    <property type="match status" value="1"/>
</dbReference>
<dbReference type="FunFam" id="1.20.120.230:FF:000005">
    <property type="entry name" value="Talin 1"/>
    <property type="match status" value="1"/>
</dbReference>
<dbReference type="FunFam" id="1.20.120.230:FF:000009">
    <property type="entry name" value="Talin 2"/>
    <property type="match status" value="1"/>
</dbReference>
<dbReference type="InterPro" id="IPR035964">
    <property type="entry name" value="I/LWEQ_dom_sf"/>
</dbReference>
<sequence length="2521" mass="269522">MVALSLKISVGNVVKTMQFEPSTVVYDACRIIRERVPEAQLGQPNDYGLFLSDEDPKKGIWLEAGKALDYYMLRNGDTLEYKKKQRPLKIRMLDGTVKTVMVDDSKIVSDMLMTICARIGITNYDEYSLVRDIGEEKKEEITGTLKRDKTLLRDDKKMEKLKQKLHTDDELNWLDHGRTLREQGVEETEMLLLRRKFFYSDQNVDSRDPVQLNLLYVQARDDILNGSHPVSFDKACEFAGYQCQIQFGDHNESKHKAGFLDLKEFLPKEYIKNKGEKKIFQAHKNCQNMTEIEAKVSYVKLARSLKTYGVSFFLVKEKMKGKNKLVPRLLGITKECVMRVDEKTKEVIQEWNLTNIKRWAASPKSFTLDFGDYQDGYYSVQTTEGEQIAQLIAGYIDIILKKKKSKDHFGLEGDEESTMLEDSVSPKKSTVLQQQFNKVGKVETGSVALPAIMRSGAGGPESFQMGSMPQAKQHITSGQMHRGHMPPLTSAQQALTGTINSSMQAVQAAQASLDDFDTLPPLGTDAASQAWRKNKMDESKHEIHSQVDAITAGTASMVNLTAGDPAETDYTAVGCAVTTISSNLTEMSKGVKLLAALMEDAGGNGQQLLGAAKNLACAVSDMLKTAQPTSTEPRQNLLQAAGNVGQASGELLSHIGEADTDPQFQDMLMQLAKAVANAAAALVLKAKNVAQKTEDSAQQNRVIAAATQCALSTSQLVACTRVVAPTISSPVCQEQLIEAGKLVAKSVEGCVEASQGATSDEALLKQVGVAATGVTQALNELLQHIKQYASGGHPIGRHGEATDRILDVTENIFSSMGDAGEMVRQARILAQATSDLVNAIKMDAEGESDLENSRKLLSAAKLLADATAKMVEAAKGAAANPDSEEQQQRLREAAEGLRMATNAAAQNAIKKRLVNKLENAAKQAAAAATQTIAAAQHVASSNKNQAAQQQLVQSCKMVAEQIPQLVQGVRGSQSQPDSPSAQLALISASQNFLQPGAKMVTASKATVPTISDQASAMQLSQCAKNLATALAELRTASQKAQEACGPLEIENALSMVRGLEKGIQEAKASAEQGKLKPLPGETLEKCSQDLGTSTKAVSSAIAQLLSEATQGNENYTGMAARDVAQALKSLGSAARGVAATTEDLAARNAMLDCASDVMDKSANLIEETKRAVAKPGDAESQQRLAQVAKAVSQALNRCVNCLPGQRDVDNAIRTVGEASKTLLADSFPSSGRSFQDVQAQLNKVAAGLNQSANEVVQASRGTTQDLARATSKFGQDFSNFLEAGVDMAGTSQSKEGQTQVVSNLKTISMSSSKLLLAAKALSTDPSSPNLKNQLAAAARAVTDSINQLITMCTQQAPGQKECDNALRELESVSGMLENPTEAVNEMSYFDCIDSVMENSKVLGESMAGISHNAKNSNLPEFGDSVSAGSKALCGLTEAAVQSIQMACQNLVDPFYRQSSSFQTPSLNVNPVHCVCAQVLSAATIVAKHTSALCNACRLASSRTANPVAKRQFVQSAKEVANTTANLVKSIKALDGAFNQENREKCKAATGPLIEAVDNLTAFASNPEFASLPAQISPEGHAAMEPIVVAAKTMLESSTGLIQTARSLAVNPKDPPKWSVLAGHSRTVSDSIKKLITSMREKAPGQRECDDAIEVLNGCIREVDQASLAAISQQLTPREDISMETLHEQMAASVHEISNLIDPVAVAARSEASHLGHKVSQMASYFEPLIMAAIGTASKILSSQQQMAVLDQTKTLTESALQMLYTAKEAGGNPKAAHMQEALEESVQMMKEAVDDLGATLAEAASAAGAVGGMVESINHAINKMEDTPSLEPEGTFVDYQTTMVKTAKAIAVTVQEMVTKSNTNPDDLGGLANQLTNEFGNLADEAKYAAMTAENDEIGSNIKKQVSELGFTCTGLVTKAGALQCNPNDSFTKKELIESARKVSEKVSHVLASLQAGNRGTQACITAASAVAGIIADLDTTIMFATAGTLNRENAETFADHREYILKTAKALVEDTKLLVSGAGASQEKLAQAAQSSVSTITKLADVVKFGAASLGAEDPETQVVLINAVKDVAKALGNLISATKAAAGKPHDDPSMLQLKNSAKVMVTNVTSLLKTVKAVEDEATKGTRALEATIEHIKQELAVFSSSDPPPKKTTPEEFIRTTKGITMATAKAVAAGNSCRQEDVIATANLSRRAIADMLHSCKEAAYHPEVNKDVQMRALRYGKECASGYLGLLEHVLVIIQKPSHDLKQQLAGYSKRVAGSVTELIQAAEAMKGNVTFDIFNNTLITEQNYIPQCQRQLLRPRTKPKEADESLNFEEQILEAAKSIAAATSALVKAASAAQRELVAQGKVGAIPANAVDDGQWSQGLISAARMVAAATNNLCEAANSAVQGHASEEKLISSAKQVAASTAQLLVACKVKADQDSQTMKRLQAAGNAVKRASDNLVKAAQKAAFDAQDDQAVVVKSKMVGGIAQIIAAQEEMLRKEKELEEARKKLAMIRQQQYKFLPSELREDGQDQ</sequence>
<dbReference type="Gene3D" id="1.20.120.230">
    <property type="entry name" value="Alpha-catenin/vinculin-like"/>
    <property type="match status" value="5"/>
</dbReference>
<dbReference type="SMART" id="SM01244">
    <property type="entry name" value="IRS"/>
    <property type="match status" value="1"/>
</dbReference>
<dbReference type="InterPro" id="IPR054060">
    <property type="entry name" value="TLN1-like_RS"/>
</dbReference>
<dbReference type="InterPro" id="IPR036476">
    <property type="entry name" value="Talin_cent_sf"/>
</dbReference>
<dbReference type="PANTHER" id="PTHR19981:SF7">
    <property type="entry name" value="TALIN-1"/>
    <property type="match status" value="1"/>
</dbReference>
<dbReference type="Gene3D" id="1.20.1410.10">
    <property type="entry name" value="I/LWEQ domain"/>
    <property type="match status" value="1"/>
</dbReference>
<dbReference type="Pfam" id="PF21865">
    <property type="entry name" value="TLN1-like_RS"/>
    <property type="match status" value="3"/>
</dbReference>
<dbReference type="SUPFAM" id="SSF109885">
    <property type="entry name" value="I/LWEQ domain"/>
    <property type="match status" value="4"/>
</dbReference>
<dbReference type="Ensembl" id="ENSMALT00000004220.1">
    <property type="protein sequence ID" value="ENSMALP00000004118.1"/>
    <property type="gene ID" value="ENSMALG00000002907.1"/>
</dbReference>
<dbReference type="SUPFAM" id="SSF109880">
    <property type="entry name" value="A middle domain of Talin 1"/>
    <property type="match status" value="1"/>
</dbReference>
<feature type="coiled-coil region" evidence="4">
    <location>
        <begin position="2478"/>
        <end position="2505"/>
    </location>
</feature>
<dbReference type="GO" id="GO:0051015">
    <property type="term" value="F:actin filament binding"/>
    <property type="evidence" value="ECO:0007669"/>
    <property type="project" value="InterPro"/>
</dbReference>
<dbReference type="PROSITE" id="PS00661">
    <property type="entry name" value="FERM_2"/>
    <property type="match status" value="1"/>
</dbReference>
<dbReference type="GO" id="GO:0005200">
    <property type="term" value="F:structural constituent of cytoskeleton"/>
    <property type="evidence" value="ECO:0007669"/>
    <property type="project" value="InterPro"/>
</dbReference>
<dbReference type="Pfam" id="PF21896">
    <property type="entry name" value="Talin_IBS2B"/>
    <property type="match status" value="3"/>
</dbReference>
<dbReference type="InterPro" id="IPR000299">
    <property type="entry name" value="FERM_domain"/>
</dbReference>
<evidence type="ECO:0000256" key="4">
    <source>
        <dbReference type="SAM" id="Coils"/>
    </source>
</evidence>
<dbReference type="FunFam" id="1.20.80.10:FF:000007">
    <property type="entry name" value="Talin 2"/>
    <property type="match status" value="1"/>
</dbReference>
<dbReference type="SUPFAM" id="SSF50729">
    <property type="entry name" value="PH domain-like"/>
    <property type="match status" value="1"/>
</dbReference>
<keyword evidence="4" id="KW-0175">Coiled coil</keyword>
<dbReference type="InterPro" id="IPR019748">
    <property type="entry name" value="FERM_central"/>
</dbReference>
<dbReference type="Pfam" id="PF21692">
    <property type="entry name" value="Talin_R4"/>
    <property type="match status" value="1"/>
</dbReference>
<dbReference type="InterPro" id="IPR032425">
    <property type="entry name" value="FERM_f0"/>
</dbReference>
<dbReference type="CDD" id="cd12150">
    <property type="entry name" value="talin-RS"/>
    <property type="match status" value="1"/>
</dbReference>
<accession>A0A3Q3IHV3</accession>
<evidence type="ECO:0008006" key="9">
    <source>
        <dbReference type="Google" id="ProtNLM"/>
    </source>
</evidence>
<dbReference type="InterPro" id="IPR019747">
    <property type="entry name" value="FERM_CS"/>
</dbReference>
<dbReference type="FunFam" id="1.20.1420.10:FF:000006">
    <property type="entry name" value="Talin 2"/>
    <property type="match status" value="1"/>
</dbReference>
<dbReference type="InterPro" id="IPR019749">
    <property type="entry name" value="Band_41_domain"/>
</dbReference>
<dbReference type="FunFam" id="3.10.20.90:FF:000066">
    <property type="entry name" value="Talin 1"/>
    <property type="match status" value="1"/>
</dbReference>
<dbReference type="FunFam" id="3.10.20.90:FF:000028">
    <property type="entry name" value="Talin 2"/>
    <property type="match status" value="1"/>
</dbReference>
<dbReference type="CDD" id="cd14473">
    <property type="entry name" value="FERM_B-lobe"/>
    <property type="match status" value="1"/>
</dbReference>
<dbReference type="Proteomes" id="UP000261600">
    <property type="component" value="Unplaced"/>
</dbReference>
<reference evidence="7" key="2">
    <citation type="submission" date="2025-09" db="UniProtKB">
        <authorList>
            <consortium name="Ensembl"/>
        </authorList>
    </citation>
    <scope>IDENTIFICATION</scope>
</reference>
<dbReference type="Pfam" id="PF16511">
    <property type="entry name" value="FERM_f0"/>
    <property type="match status" value="1"/>
</dbReference>
<dbReference type="Gene3D" id="3.10.20.90">
    <property type="entry name" value="Phosphatidylinositol 3-kinase Catalytic Subunit, Chain A, domain 1"/>
    <property type="match status" value="2"/>
</dbReference>
<dbReference type="GO" id="GO:0005925">
    <property type="term" value="C:focal adhesion"/>
    <property type="evidence" value="ECO:0007669"/>
    <property type="project" value="InterPro"/>
</dbReference>
<dbReference type="FunFam" id="1.20.1420.10:FF:000001">
    <property type="entry name" value="Talin 2"/>
    <property type="match status" value="1"/>
</dbReference>
<dbReference type="InterPro" id="IPR011993">
    <property type="entry name" value="PH-like_dom_sf"/>
</dbReference>
<keyword evidence="3" id="KW-0206">Cytoskeleton</keyword>
<dbReference type="Pfam" id="PF02174">
    <property type="entry name" value="IRS"/>
    <property type="match status" value="1"/>
</dbReference>
<dbReference type="GO" id="GO:0005886">
    <property type="term" value="C:plasma membrane"/>
    <property type="evidence" value="ECO:0007669"/>
    <property type="project" value="TreeGrafter"/>
</dbReference>
<dbReference type="CDD" id="cd17173">
    <property type="entry name" value="FERM_F1_TLN1"/>
    <property type="match status" value="1"/>
</dbReference>
<dbReference type="InterPro" id="IPR057346">
    <property type="entry name" value="Talin1/2_VBS2"/>
</dbReference>
<dbReference type="FunFam" id="1.20.1410.10:FF:000001">
    <property type="entry name" value="Talin 2"/>
    <property type="match status" value="1"/>
</dbReference>
<dbReference type="SUPFAM" id="SSF47220">
    <property type="entry name" value="alpha-catenin/vinculin-like"/>
    <property type="match status" value="5"/>
</dbReference>
<dbReference type="InterPro" id="IPR015224">
    <property type="entry name" value="Talin_cent"/>
</dbReference>
<dbReference type="PROSITE" id="PS00660">
    <property type="entry name" value="FERM_1"/>
    <property type="match status" value="1"/>
</dbReference>
<dbReference type="InterPro" id="IPR036723">
    <property type="entry name" value="Alpha-catenin/vinculin-like_sf"/>
</dbReference>
<dbReference type="InterPro" id="IPR054082">
    <property type="entry name" value="Talin_IBS2B"/>
</dbReference>
<evidence type="ECO:0000256" key="3">
    <source>
        <dbReference type="ARBA" id="ARBA00023212"/>
    </source>
</evidence>
<dbReference type="GO" id="GO:0005856">
    <property type="term" value="C:cytoskeleton"/>
    <property type="evidence" value="ECO:0007669"/>
    <property type="project" value="UniProtKB-SubCell"/>
</dbReference>
<dbReference type="InterPro" id="IPR002404">
    <property type="entry name" value="IRS_PTB"/>
</dbReference>
<dbReference type="SMART" id="SM00307">
    <property type="entry name" value="ILWEQ"/>
    <property type="match status" value="1"/>
</dbReference>
<dbReference type="GO" id="GO:0030036">
    <property type="term" value="P:actin cytoskeleton organization"/>
    <property type="evidence" value="ECO:0007669"/>
    <property type="project" value="TreeGrafter"/>
</dbReference>
<evidence type="ECO:0000259" key="6">
    <source>
        <dbReference type="PROSITE" id="PS50945"/>
    </source>
</evidence>